<evidence type="ECO:0000313" key="3">
    <source>
        <dbReference type="Proteomes" id="UP000076761"/>
    </source>
</evidence>
<accession>A0A165MFR7</accession>
<feature type="compositionally biased region" description="Polar residues" evidence="1">
    <location>
        <begin position="12"/>
        <end position="26"/>
    </location>
</feature>
<evidence type="ECO:0000256" key="1">
    <source>
        <dbReference type="SAM" id="MobiDB-lite"/>
    </source>
</evidence>
<reference evidence="2 3" key="1">
    <citation type="journal article" date="2016" name="Mol. Biol. Evol.">
        <title>Comparative Genomics of Early-Diverging Mushroom-Forming Fungi Provides Insights into the Origins of Lignocellulose Decay Capabilities.</title>
        <authorList>
            <person name="Nagy L.G."/>
            <person name="Riley R."/>
            <person name="Tritt A."/>
            <person name="Adam C."/>
            <person name="Daum C."/>
            <person name="Floudas D."/>
            <person name="Sun H."/>
            <person name="Yadav J.S."/>
            <person name="Pangilinan J."/>
            <person name="Larsson K.H."/>
            <person name="Matsuura K."/>
            <person name="Barry K."/>
            <person name="Labutti K."/>
            <person name="Kuo R."/>
            <person name="Ohm R.A."/>
            <person name="Bhattacharya S.S."/>
            <person name="Shirouzu T."/>
            <person name="Yoshinaga Y."/>
            <person name="Martin F.M."/>
            <person name="Grigoriev I.V."/>
            <person name="Hibbett D.S."/>
        </authorList>
    </citation>
    <scope>NUCLEOTIDE SEQUENCE [LARGE SCALE GENOMIC DNA]</scope>
    <source>
        <strain evidence="2 3">HHB14362 ss-1</strain>
    </source>
</reference>
<gene>
    <name evidence="2" type="ORF">NEOLEDRAFT_1143587</name>
</gene>
<organism evidence="2 3">
    <name type="scientific">Neolentinus lepideus HHB14362 ss-1</name>
    <dbReference type="NCBI Taxonomy" id="1314782"/>
    <lineage>
        <taxon>Eukaryota</taxon>
        <taxon>Fungi</taxon>
        <taxon>Dikarya</taxon>
        <taxon>Basidiomycota</taxon>
        <taxon>Agaricomycotina</taxon>
        <taxon>Agaricomycetes</taxon>
        <taxon>Gloeophyllales</taxon>
        <taxon>Gloeophyllaceae</taxon>
        <taxon>Neolentinus</taxon>
    </lineage>
</organism>
<dbReference type="Proteomes" id="UP000076761">
    <property type="component" value="Unassembled WGS sequence"/>
</dbReference>
<feature type="region of interest" description="Disordered" evidence="1">
    <location>
        <begin position="53"/>
        <end position="74"/>
    </location>
</feature>
<proteinExistence type="predicted"/>
<name>A0A165MFR7_9AGAM</name>
<dbReference type="EMBL" id="KV425692">
    <property type="protein sequence ID" value="KZT18278.1"/>
    <property type="molecule type" value="Genomic_DNA"/>
</dbReference>
<dbReference type="AlphaFoldDB" id="A0A165MFR7"/>
<evidence type="ECO:0000313" key="2">
    <source>
        <dbReference type="EMBL" id="KZT18278.1"/>
    </source>
</evidence>
<sequence>MSGIAAMEKGSGRTTMTRASNPSNTDGHIRIPQQALLLFLPNQSTVLPDARSVLGKKATPLNPAKSGTPESRLKFQSYSSTNNCDELTCHG</sequence>
<keyword evidence="3" id="KW-1185">Reference proteome</keyword>
<dbReference type="InParanoid" id="A0A165MFR7"/>
<protein>
    <submittedName>
        <fullName evidence="2">Uncharacterized protein</fullName>
    </submittedName>
</protein>
<feature type="region of interest" description="Disordered" evidence="1">
    <location>
        <begin position="1"/>
        <end position="28"/>
    </location>
</feature>